<gene>
    <name evidence="7" type="ORF">VP91_00002140</name>
</gene>
<keyword evidence="8" id="KW-1185">Reference proteome</keyword>
<evidence type="ECO:0000256" key="6">
    <source>
        <dbReference type="ARBA" id="ARBA00023136"/>
    </source>
</evidence>
<protein>
    <submittedName>
        <fullName evidence="7">CDP-glycerol glycerophosphotransferase (TagB/SpsB family)</fullName>
    </submittedName>
</protein>
<name>A0ABX1T0H5_PELUQ</name>
<organism evidence="7 8">
    <name type="scientific">Pelagibacter ubique</name>
    <dbReference type="NCBI Taxonomy" id="198252"/>
    <lineage>
        <taxon>Bacteria</taxon>
        <taxon>Pseudomonadati</taxon>
        <taxon>Pseudomonadota</taxon>
        <taxon>Alphaproteobacteria</taxon>
        <taxon>Candidatus Pelagibacterales</taxon>
        <taxon>Candidatus Pelagibacteraceae</taxon>
        <taxon>Candidatus Pelagibacter</taxon>
    </lineage>
</organism>
<dbReference type="Pfam" id="PF04464">
    <property type="entry name" value="Glyphos_transf"/>
    <property type="match status" value="1"/>
</dbReference>
<comment type="subcellular location">
    <subcellularLocation>
        <location evidence="1">Cell membrane</location>
        <topology evidence="1">Peripheral membrane protein</topology>
    </subcellularLocation>
</comment>
<proteinExistence type="inferred from homology"/>
<dbReference type="PANTHER" id="PTHR37316">
    <property type="entry name" value="TEICHOIC ACID GLYCEROL-PHOSPHATE PRIMASE"/>
    <property type="match status" value="1"/>
</dbReference>
<dbReference type="InterPro" id="IPR007554">
    <property type="entry name" value="Glycerophosphate_synth"/>
</dbReference>
<evidence type="ECO:0000256" key="3">
    <source>
        <dbReference type="ARBA" id="ARBA00022475"/>
    </source>
</evidence>
<evidence type="ECO:0000256" key="1">
    <source>
        <dbReference type="ARBA" id="ARBA00004202"/>
    </source>
</evidence>
<accession>A0ABX1T0H5</accession>
<evidence type="ECO:0000256" key="2">
    <source>
        <dbReference type="ARBA" id="ARBA00010488"/>
    </source>
</evidence>
<comment type="similarity">
    <text evidence="2">Belongs to the CDP-glycerol glycerophosphotransferase family.</text>
</comment>
<dbReference type="Gene3D" id="3.40.50.12580">
    <property type="match status" value="1"/>
</dbReference>
<dbReference type="RefSeq" id="WP_169035596.1">
    <property type="nucleotide sequence ID" value="NZ_LANA01000001.1"/>
</dbReference>
<comment type="caution">
    <text evidence="7">The sequence shown here is derived from an EMBL/GenBank/DDBJ whole genome shotgun (WGS) entry which is preliminary data.</text>
</comment>
<dbReference type="InterPro" id="IPR043148">
    <property type="entry name" value="TagF_C"/>
</dbReference>
<evidence type="ECO:0000313" key="7">
    <source>
        <dbReference type="EMBL" id="NMN67081.1"/>
    </source>
</evidence>
<keyword evidence="3" id="KW-1003">Cell membrane</keyword>
<keyword evidence="6" id="KW-0472">Membrane</keyword>
<dbReference type="InterPro" id="IPR051612">
    <property type="entry name" value="Teichoic_Acid_Biosynth"/>
</dbReference>
<dbReference type="SUPFAM" id="SSF53756">
    <property type="entry name" value="UDP-Glycosyltransferase/glycogen phosphorylase"/>
    <property type="match status" value="1"/>
</dbReference>
<dbReference type="EMBL" id="LANA01000001">
    <property type="protein sequence ID" value="NMN67081.1"/>
    <property type="molecule type" value="Genomic_DNA"/>
</dbReference>
<sequence>MINGLLKLILFFFINIFPKNDKILVFGDRAGLRFADNSRHLFLYINKYHKEFRPIWITKNKEVYSYLKKNNFEVYYSNSLRGIYFCLIANWHLFNFVEDDISKNITTYSKCILLWHGVLPKKVNKIEHKLNHINNFIFKKIKKFFLYPNKKLSQNLLNRFPKYKYELLISNLPRNIILKNEKDLYHTQNELDLIHQINKSKKKIYGYFPTWRQDGLEMFRDVTDLSQLDNLNLILEKNHASILLKKHMNSEKKDGDRRYNPSIENLMQKLKSLNNFIFVDYETDLNSILFKCDYLITDYSGVVFDFLLLDRPIIFYIPDYESFRKNNGFELNIIEKKIGSTAINLHELKNLIVKNESIDNSEMIKNRNNLLNEIFSKNNNGIKNILDILNK</sequence>
<dbReference type="PANTHER" id="PTHR37316:SF3">
    <property type="entry name" value="TEICHOIC ACID GLYCEROL-PHOSPHATE TRANSFERASE"/>
    <property type="match status" value="1"/>
</dbReference>
<dbReference type="Gene3D" id="3.40.50.11820">
    <property type="match status" value="1"/>
</dbReference>
<keyword evidence="5" id="KW-0777">Teichoic acid biosynthesis</keyword>
<keyword evidence="4" id="KW-0808">Transferase</keyword>
<dbReference type="Proteomes" id="UP001166004">
    <property type="component" value="Unassembled WGS sequence"/>
</dbReference>
<evidence type="ECO:0000256" key="5">
    <source>
        <dbReference type="ARBA" id="ARBA00022944"/>
    </source>
</evidence>
<evidence type="ECO:0000313" key="8">
    <source>
        <dbReference type="Proteomes" id="UP001166004"/>
    </source>
</evidence>
<evidence type="ECO:0000256" key="4">
    <source>
        <dbReference type="ARBA" id="ARBA00022679"/>
    </source>
</evidence>
<reference evidence="7 8" key="1">
    <citation type="submission" date="2019-07" db="EMBL/GenBank/DDBJ databases">
        <title>SAR11 Genome Evolution.</title>
        <authorList>
            <person name="Giovannoni S."/>
        </authorList>
    </citation>
    <scope>NUCLEOTIDE SEQUENCE [LARGE SCALE GENOMIC DNA]</scope>
    <source>
        <strain evidence="7 8">HTCC9565</strain>
    </source>
</reference>
<dbReference type="InterPro" id="IPR043149">
    <property type="entry name" value="TagF_N"/>
</dbReference>